<dbReference type="SMART" id="SM00267">
    <property type="entry name" value="GGDEF"/>
    <property type="match status" value="1"/>
</dbReference>
<dbReference type="EC" id="2.7.7.65" evidence="1"/>
<dbReference type="GO" id="GO:0052621">
    <property type="term" value="F:diguanylate cyclase activity"/>
    <property type="evidence" value="ECO:0007669"/>
    <property type="project" value="UniProtKB-EC"/>
</dbReference>
<dbReference type="InterPro" id="IPR000160">
    <property type="entry name" value="GGDEF_dom"/>
</dbReference>
<dbReference type="InterPro" id="IPR050469">
    <property type="entry name" value="Diguanylate_Cyclase"/>
</dbReference>
<reference evidence="7" key="1">
    <citation type="journal article" date="2019" name="Int. J. Syst. Evol. Microbiol.">
        <title>The Global Catalogue of Microorganisms (GCM) 10K type strain sequencing project: providing services to taxonomists for standard genome sequencing and annotation.</title>
        <authorList>
            <consortium name="The Broad Institute Genomics Platform"/>
            <consortium name="The Broad Institute Genome Sequencing Center for Infectious Disease"/>
            <person name="Wu L."/>
            <person name="Ma J."/>
        </authorList>
    </citation>
    <scope>NUCLEOTIDE SEQUENCE [LARGE SCALE GENOMIC DNA]</scope>
    <source>
        <strain evidence="7">KCTC 52141</strain>
    </source>
</reference>
<dbReference type="Pfam" id="PF20975">
    <property type="entry name" value="DGCcoil"/>
    <property type="match status" value="1"/>
</dbReference>
<comment type="catalytic activity">
    <reaction evidence="2">
        <text>2 GTP = 3',3'-c-di-GMP + 2 diphosphate</text>
        <dbReference type="Rhea" id="RHEA:24898"/>
        <dbReference type="ChEBI" id="CHEBI:33019"/>
        <dbReference type="ChEBI" id="CHEBI:37565"/>
        <dbReference type="ChEBI" id="CHEBI:58805"/>
        <dbReference type="EC" id="2.7.7.65"/>
    </reaction>
</comment>
<dbReference type="CDD" id="cd01949">
    <property type="entry name" value="GGDEF"/>
    <property type="match status" value="1"/>
</dbReference>
<dbReference type="RefSeq" id="WP_382414081.1">
    <property type="nucleotide sequence ID" value="NZ_AP031500.1"/>
</dbReference>
<name>A0ABV7HR66_9GAMM</name>
<comment type="caution">
    <text evidence="6">The sequence shown here is derived from an EMBL/GenBank/DDBJ whole genome shotgun (WGS) entry which is preliminary data.</text>
</comment>
<organism evidence="6 7">
    <name type="scientific">Gilvimarinus japonicus</name>
    <dbReference type="NCBI Taxonomy" id="1796469"/>
    <lineage>
        <taxon>Bacteria</taxon>
        <taxon>Pseudomonadati</taxon>
        <taxon>Pseudomonadota</taxon>
        <taxon>Gammaproteobacteria</taxon>
        <taxon>Cellvibrionales</taxon>
        <taxon>Cellvibrionaceae</taxon>
        <taxon>Gilvimarinus</taxon>
    </lineage>
</organism>
<keyword evidence="6" id="KW-0548">Nucleotidyltransferase</keyword>
<keyword evidence="7" id="KW-1185">Reference proteome</keyword>
<dbReference type="PROSITE" id="PS50887">
    <property type="entry name" value="GGDEF"/>
    <property type="match status" value="1"/>
</dbReference>
<evidence type="ECO:0000256" key="2">
    <source>
        <dbReference type="ARBA" id="ARBA00034247"/>
    </source>
</evidence>
<accession>A0ABV7HR66</accession>
<proteinExistence type="predicted"/>
<evidence type="ECO:0000256" key="3">
    <source>
        <dbReference type="SAM" id="Coils"/>
    </source>
</evidence>
<dbReference type="NCBIfam" id="TIGR00254">
    <property type="entry name" value="GGDEF"/>
    <property type="match status" value="1"/>
</dbReference>
<dbReference type="Gene3D" id="3.30.70.270">
    <property type="match status" value="1"/>
</dbReference>
<dbReference type="Pfam" id="PF00990">
    <property type="entry name" value="GGDEF"/>
    <property type="match status" value="1"/>
</dbReference>
<feature type="coiled-coil region" evidence="3">
    <location>
        <begin position="380"/>
        <end position="407"/>
    </location>
</feature>
<evidence type="ECO:0000313" key="7">
    <source>
        <dbReference type="Proteomes" id="UP001595548"/>
    </source>
</evidence>
<dbReference type="PANTHER" id="PTHR45138:SF9">
    <property type="entry name" value="DIGUANYLATE CYCLASE DGCM-RELATED"/>
    <property type="match status" value="1"/>
</dbReference>
<evidence type="ECO:0000256" key="1">
    <source>
        <dbReference type="ARBA" id="ARBA00012528"/>
    </source>
</evidence>
<feature type="domain" description="GGDEF" evidence="5">
    <location>
        <begin position="438"/>
        <end position="570"/>
    </location>
</feature>
<dbReference type="InterPro" id="IPR043128">
    <property type="entry name" value="Rev_trsase/Diguanyl_cyclase"/>
</dbReference>
<feature type="region of interest" description="Disordered" evidence="4">
    <location>
        <begin position="174"/>
        <end position="201"/>
    </location>
</feature>
<dbReference type="Proteomes" id="UP001595548">
    <property type="component" value="Unassembled WGS sequence"/>
</dbReference>
<gene>
    <name evidence="6" type="ORF">ACFOEB_02220</name>
</gene>
<dbReference type="SUPFAM" id="SSF55073">
    <property type="entry name" value="Nucleotide cyclase"/>
    <property type="match status" value="1"/>
</dbReference>
<dbReference type="PANTHER" id="PTHR45138">
    <property type="entry name" value="REGULATORY COMPONENTS OF SENSORY TRANSDUCTION SYSTEM"/>
    <property type="match status" value="1"/>
</dbReference>
<evidence type="ECO:0000313" key="6">
    <source>
        <dbReference type="EMBL" id="MFC3154001.1"/>
    </source>
</evidence>
<keyword evidence="3" id="KW-0175">Coiled coil</keyword>
<sequence length="572" mass="63333">MREPEITGEGANKWRDKYLDVLEAQEQQEKAYQGDLQLLAKALARVSLAAEGQHPELDAALERLRQSLRGDDKHSIGQHLQRLEQALLEFERFRDKSAAEQSAALQGMAAQLLSLAPERALKKQLRTLTQDATRQRDRLDIYPGLLRQLEQLQGQVLAEKPPQAAKNNGLMARLLGSGNASSPQDSAPEDDLATPSAPATGAAAGKADRALFELNPNATLRDSETVSENLRGIINELLLSVEAQAIAPERVSALQKRLRLGLSNADLLPALGEVRDLVLAAYMAATRAFAGYLTEVNQQLADIYQVIEGAAHQSSDLQQASEQMQQQMLSEFAELENRSLRAENLDELKHQVQSRLGNIRAALHDYQNSGARDHPVTEQLSQLAERIRDMEQEASRSREVLEEQRTKALTDPLTGMPNREAYIERMALEQQRFQRYGHPLTLAVCDLDYFKKINDTLGHQAGDRVLKVLSGAMAKRLREVDFFGRYGGEEFVIVMPETSAQQAFVVLDRIRAAIAKTAFNYKETPVDLTVSIGIAAFSAGESAESVFERADKALYDAKAAGRNRCMVANGEE</sequence>
<evidence type="ECO:0000256" key="4">
    <source>
        <dbReference type="SAM" id="MobiDB-lite"/>
    </source>
</evidence>
<dbReference type="EMBL" id="JBHRTL010000003">
    <property type="protein sequence ID" value="MFC3154001.1"/>
    <property type="molecule type" value="Genomic_DNA"/>
</dbReference>
<dbReference type="InterPro" id="IPR048516">
    <property type="entry name" value="DGCcoil"/>
</dbReference>
<dbReference type="InterPro" id="IPR029787">
    <property type="entry name" value="Nucleotide_cyclase"/>
</dbReference>
<protein>
    <recommendedName>
        <fullName evidence="1">diguanylate cyclase</fullName>
        <ecNumber evidence="1">2.7.7.65</ecNumber>
    </recommendedName>
</protein>
<evidence type="ECO:0000259" key="5">
    <source>
        <dbReference type="PROSITE" id="PS50887"/>
    </source>
</evidence>
<keyword evidence="6" id="KW-0808">Transferase</keyword>